<keyword evidence="2" id="KW-1185">Reference proteome</keyword>
<proteinExistence type="predicted"/>
<name>A0A1G4J5J0_9SACH</name>
<gene>
    <name evidence="1" type="ORF">LADA_0D04852G</name>
</gene>
<dbReference type="Proteomes" id="UP000190274">
    <property type="component" value="Chromosome D"/>
</dbReference>
<evidence type="ECO:0000313" key="2">
    <source>
        <dbReference type="Proteomes" id="UP000190274"/>
    </source>
</evidence>
<dbReference type="OrthoDB" id="4001642at2759"/>
<dbReference type="EMBL" id="LT598454">
    <property type="protein sequence ID" value="SCU84952.1"/>
    <property type="molecule type" value="Genomic_DNA"/>
</dbReference>
<dbReference type="InterPro" id="IPR053060">
    <property type="entry name" value="Cytokinesis_Signaling_Reg"/>
</dbReference>
<accession>A0A1G4J5J0</accession>
<evidence type="ECO:0000313" key="1">
    <source>
        <dbReference type="EMBL" id="SCU84952.1"/>
    </source>
</evidence>
<dbReference type="PANTHER" id="PTHR36419:SF1">
    <property type="entry name" value="RHO1 GEF LOCALIZING PROTEIN 1"/>
    <property type="match status" value="1"/>
</dbReference>
<sequence length="434" mass="49380">MTRPVISLKPSYNSIIRGCPGLPETLPRLECELRIRSSDGRAFRIEALEVTLKTTEALNSSSHSFTSRTKVEKVVTHYRKTITVSSKKVIGVDVPLTIGVPDDIKETNYNHRFGSCSTVFECKVTYLTVEGNPLTTSFNTAVNVERYDILASSKFSQPLSRNYLSPDKKVQVRYEVRNPCVTTDDLLHLKICATPNLANNTFSASPRRFSKKLKLKAIVFEVKEYLETFDSHVDAKENIIHTVAKPVDETLPVSGSQFDCDVRILTKNLQFKQYEMSLNEPAVLFRLPDHPADLTETPPETVLLKSKKYLQPFHYHTSISTRGRLFSVTHGVTMRFKFGNAKDFEIHQPIDISPWVRVQLNHIDNVINREREVAKNARAFYESFGGIRRRKSSGELEYPSLPPVVYLPDKETLQELGIHYDASFKSPKRVLVIE</sequence>
<dbReference type="GO" id="GO:0000935">
    <property type="term" value="C:division septum"/>
    <property type="evidence" value="ECO:0007669"/>
    <property type="project" value="TreeGrafter"/>
</dbReference>
<organism evidence="1 2">
    <name type="scientific">Lachancea dasiensis</name>
    <dbReference type="NCBI Taxonomy" id="1072105"/>
    <lineage>
        <taxon>Eukaryota</taxon>
        <taxon>Fungi</taxon>
        <taxon>Dikarya</taxon>
        <taxon>Ascomycota</taxon>
        <taxon>Saccharomycotina</taxon>
        <taxon>Saccharomycetes</taxon>
        <taxon>Saccharomycetales</taxon>
        <taxon>Saccharomycetaceae</taxon>
        <taxon>Lachancea</taxon>
    </lineage>
</organism>
<dbReference type="PANTHER" id="PTHR36419">
    <property type="entry name" value="ARRESTIN FAMILY PROTEIN 1"/>
    <property type="match status" value="1"/>
</dbReference>
<dbReference type="GO" id="GO:0097271">
    <property type="term" value="P:protein localization to bud neck"/>
    <property type="evidence" value="ECO:0007669"/>
    <property type="project" value="EnsemblFungi"/>
</dbReference>
<dbReference type="AlphaFoldDB" id="A0A1G4J5J0"/>
<reference evidence="1 2" key="1">
    <citation type="submission" date="2016-03" db="EMBL/GenBank/DDBJ databases">
        <authorList>
            <person name="Devillers H."/>
        </authorList>
    </citation>
    <scope>NUCLEOTIDE SEQUENCE [LARGE SCALE GENOMIC DNA]</scope>
    <source>
        <strain evidence="1">CBS 10888</strain>
    </source>
</reference>
<protein>
    <submittedName>
        <fullName evidence="1">LADA_0D04852g1_1</fullName>
    </submittedName>
</protein>
<dbReference type="STRING" id="1266660.A0A1G4J5J0"/>
<dbReference type="GO" id="GO:0000917">
    <property type="term" value="P:division septum assembly"/>
    <property type="evidence" value="ECO:0007669"/>
    <property type="project" value="TreeGrafter"/>
</dbReference>